<reference evidence="3 4" key="1">
    <citation type="submission" date="2024-09" db="EMBL/GenBank/DDBJ databases">
        <authorList>
            <person name="Makale K.P.P."/>
            <person name="Makhzoum A."/>
            <person name="Rantong G."/>
            <person name="Rahube T.O."/>
        </authorList>
    </citation>
    <scope>NUCLEOTIDE SEQUENCE [LARGE SCALE GENOMIC DNA]</scope>
    <source>
        <strain evidence="3 4">KM_D13</strain>
    </source>
</reference>
<protein>
    <submittedName>
        <fullName evidence="3">S-layer homology domain-containing protein</fullName>
    </submittedName>
</protein>
<comment type="caution">
    <text evidence="3">The sequence shown here is derived from an EMBL/GenBank/DDBJ whole genome shotgun (WGS) entry which is preliminary data.</text>
</comment>
<gene>
    <name evidence="3" type="ORF">ACEU3E_10720</name>
</gene>
<sequence>MLRRKFLLSALCIMMFFCGFSSAHAEETKLKDVSEDHWAKDTIQWAIKEKIVDGYPDNNFKPEQVVGQKEYIALLIRTFKPSDFSLDDPNNTGDWSYPYTHFAFSYEWYVIVPFHQPEGYDIGLARGQAAKIIADATGKNFNQQDSIRYLLDNGFVEGKVDNSLDGFKEGDPLTRAEALTIIKRLHSKMDKLQKSPEKTVKYEPKSEK</sequence>
<dbReference type="Pfam" id="PF00395">
    <property type="entry name" value="SLH"/>
    <property type="match status" value="1"/>
</dbReference>
<feature type="chain" id="PRO_5046004570" evidence="1">
    <location>
        <begin position="26"/>
        <end position="208"/>
    </location>
</feature>
<dbReference type="Proteomes" id="UP001575622">
    <property type="component" value="Unassembled WGS sequence"/>
</dbReference>
<feature type="domain" description="SLH" evidence="2">
    <location>
        <begin position="130"/>
        <end position="196"/>
    </location>
</feature>
<dbReference type="InterPro" id="IPR001119">
    <property type="entry name" value="SLH_dom"/>
</dbReference>
<organism evidence="3 4">
    <name type="scientific">Paenibacillus oleatilyticus</name>
    <dbReference type="NCBI Taxonomy" id="2594886"/>
    <lineage>
        <taxon>Bacteria</taxon>
        <taxon>Bacillati</taxon>
        <taxon>Bacillota</taxon>
        <taxon>Bacilli</taxon>
        <taxon>Bacillales</taxon>
        <taxon>Paenibacillaceae</taxon>
        <taxon>Paenibacillus</taxon>
    </lineage>
</organism>
<name>A0ABV4UXW6_9BACL</name>
<accession>A0ABV4UXW6</accession>
<keyword evidence="1" id="KW-0732">Signal</keyword>
<dbReference type="EMBL" id="JBHDLN010000004">
    <property type="protein sequence ID" value="MFB0842648.1"/>
    <property type="molecule type" value="Genomic_DNA"/>
</dbReference>
<evidence type="ECO:0000313" key="3">
    <source>
        <dbReference type="EMBL" id="MFB0842648.1"/>
    </source>
</evidence>
<dbReference type="RefSeq" id="WP_373950634.1">
    <property type="nucleotide sequence ID" value="NZ_JBHDLN010000004.1"/>
</dbReference>
<proteinExistence type="predicted"/>
<dbReference type="PROSITE" id="PS51272">
    <property type="entry name" value="SLH"/>
    <property type="match status" value="2"/>
</dbReference>
<feature type="domain" description="SLH" evidence="2">
    <location>
        <begin position="26"/>
        <end position="89"/>
    </location>
</feature>
<evidence type="ECO:0000313" key="4">
    <source>
        <dbReference type="Proteomes" id="UP001575622"/>
    </source>
</evidence>
<feature type="signal peptide" evidence="1">
    <location>
        <begin position="1"/>
        <end position="25"/>
    </location>
</feature>
<keyword evidence="4" id="KW-1185">Reference proteome</keyword>
<evidence type="ECO:0000259" key="2">
    <source>
        <dbReference type="PROSITE" id="PS51272"/>
    </source>
</evidence>
<evidence type="ECO:0000256" key="1">
    <source>
        <dbReference type="SAM" id="SignalP"/>
    </source>
</evidence>